<keyword evidence="7" id="KW-0289">Folate biosynthesis</keyword>
<dbReference type="PANTHER" id="PTHR43071:SF2">
    <property type="entry name" value="2-AMINO-4-HYDROXY-6-HYDROXYMETHYLDIHYDROPTERIDINE PYROPHOSPHOKINASE"/>
    <property type="match status" value="1"/>
</dbReference>
<keyword evidence="5" id="KW-0418">Kinase</keyword>
<dbReference type="GO" id="GO:0003848">
    <property type="term" value="F:2-amino-4-hydroxy-6-hydroxymethyldihydropteridine diphosphokinase activity"/>
    <property type="evidence" value="ECO:0007669"/>
    <property type="project" value="UniProtKB-EC"/>
</dbReference>
<dbReference type="Gene3D" id="3.30.70.560">
    <property type="entry name" value="7,8-Dihydro-6-hydroxymethylpterin-pyrophosphokinase HPPK"/>
    <property type="match status" value="1"/>
</dbReference>
<keyword evidence="6" id="KW-0067">ATP-binding</keyword>
<evidence type="ECO:0000259" key="8">
    <source>
        <dbReference type="Pfam" id="PF01288"/>
    </source>
</evidence>
<evidence type="ECO:0000256" key="1">
    <source>
        <dbReference type="ARBA" id="ARBA00005051"/>
    </source>
</evidence>
<evidence type="ECO:0000256" key="6">
    <source>
        <dbReference type="ARBA" id="ARBA00022840"/>
    </source>
</evidence>
<feature type="domain" description="7,8-dihydro-6-hydroxymethylpterin-pyrophosphokinase" evidence="8">
    <location>
        <begin position="6"/>
        <end position="131"/>
    </location>
</feature>
<dbReference type="EMBL" id="CP154858">
    <property type="protein sequence ID" value="XDT71871.1"/>
    <property type="molecule type" value="Genomic_DNA"/>
</dbReference>
<sequence length="162" mass="17731">MAVEVVLGLGSNLGPDRHIPRACDTLRGWLAGCRFSRVYACPPVGFEGPDYWNLIACGATDLPLSALKARLVALERQSGRTGNEPPLTGRTLDIDILFYGDWQGRFGDIELPRPGMLSHAYTLRPLAELLPQRVHPGTGRTLADHWADYPGPDDLVPVSYVP</sequence>
<proteinExistence type="predicted"/>
<keyword evidence="4" id="KW-0547">Nucleotide-binding</keyword>
<reference evidence="9" key="1">
    <citation type="submission" date="2024-05" db="EMBL/GenBank/DDBJ databases">
        <title>Genome sequencing of novel strain.</title>
        <authorList>
            <person name="Ganbat D."/>
            <person name="Ganbat S."/>
            <person name="Lee S.-J."/>
        </authorList>
    </citation>
    <scope>NUCLEOTIDE SEQUENCE</scope>
    <source>
        <strain evidence="9">SMD15-11</strain>
    </source>
</reference>
<evidence type="ECO:0000256" key="7">
    <source>
        <dbReference type="ARBA" id="ARBA00022909"/>
    </source>
</evidence>
<dbReference type="GO" id="GO:0005524">
    <property type="term" value="F:ATP binding"/>
    <property type="evidence" value="ECO:0007669"/>
    <property type="project" value="UniProtKB-KW"/>
</dbReference>
<dbReference type="SUPFAM" id="SSF55083">
    <property type="entry name" value="6-hydroxymethyl-7,8-dihydropterin pyrophosphokinase, HPPK"/>
    <property type="match status" value="1"/>
</dbReference>
<gene>
    <name evidence="9" type="primary">folK</name>
    <name evidence="9" type="ORF">AAIA72_13830</name>
</gene>
<evidence type="ECO:0000256" key="4">
    <source>
        <dbReference type="ARBA" id="ARBA00022741"/>
    </source>
</evidence>
<dbReference type="InterPro" id="IPR035907">
    <property type="entry name" value="Hppk_sf"/>
</dbReference>
<evidence type="ECO:0000256" key="3">
    <source>
        <dbReference type="ARBA" id="ARBA00022679"/>
    </source>
</evidence>
<dbReference type="AlphaFoldDB" id="A0AB39UV74"/>
<dbReference type="NCBIfam" id="TIGR01498">
    <property type="entry name" value="folK"/>
    <property type="match status" value="1"/>
</dbReference>
<dbReference type="PANTHER" id="PTHR43071">
    <property type="entry name" value="2-AMINO-4-HYDROXY-6-HYDROXYMETHYLDIHYDROPTERIDINE PYROPHOSPHOKINASE"/>
    <property type="match status" value="1"/>
</dbReference>
<evidence type="ECO:0000256" key="5">
    <source>
        <dbReference type="ARBA" id="ARBA00022777"/>
    </source>
</evidence>
<keyword evidence="3 9" id="KW-0808">Transferase</keyword>
<dbReference type="EC" id="2.7.6.3" evidence="2"/>
<dbReference type="KEGG" id="tcd:AAIA72_13830"/>
<dbReference type="InterPro" id="IPR000550">
    <property type="entry name" value="Hppk"/>
</dbReference>
<dbReference type="RefSeq" id="WP_369600895.1">
    <property type="nucleotide sequence ID" value="NZ_CP154858.1"/>
</dbReference>
<evidence type="ECO:0000313" key="9">
    <source>
        <dbReference type="EMBL" id="XDT71871.1"/>
    </source>
</evidence>
<dbReference type="Pfam" id="PF01288">
    <property type="entry name" value="HPPK"/>
    <property type="match status" value="1"/>
</dbReference>
<organism evidence="9">
    <name type="scientific">Thermohahella caldifontis</name>
    <dbReference type="NCBI Taxonomy" id="3142973"/>
    <lineage>
        <taxon>Bacteria</taxon>
        <taxon>Pseudomonadati</taxon>
        <taxon>Pseudomonadota</taxon>
        <taxon>Gammaproteobacteria</taxon>
        <taxon>Oceanospirillales</taxon>
        <taxon>Hahellaceae</taxon>
        <taxon>Thermohahella</taxon>
    </lineage>
</organism>
<dbReference type="GO" id="GO:0046656">
    <property type="term" value="P:folic acid biosynthetic process"/>
    <property type="evidence" value="ECO:0007669"/>
    <property type="project" value="UniProtKB-KW"/>
</dbReference>
<accession>A0AB39UV74</accession>
<protein>
    <recommendedName>
        <fullName evidence="2">2-amino-4-hydroxy-6-hydroxymethyldihydropteridine diphosphokinase</fullName>
        <ecNumber evidence="2">2.7.6.3</ecNumber>
    </recommendedName>
</protein>
<comment type="pathway">
    <text evidence="1">Cofactor biosynthesis; tetrahydrofolate biosynthesis; 2-amino-4-hydroxy-6-hydroxymethyl-7,8-dihydropteridine diphosphate from 7,8-dihydroneopterin triphosphate: step 4/4.</text>
</comment>
<dbReference type="CDD" id="cd00483">
    <property type="entry name" value="HPPK"/>
    <property type="match status" value="1"/>
</dbReference>
<evidence type="ECO:0000256" key="2">
    <source>
        <dbReference type="ARBA" id="ARBA00013253"/>
    </source>
</evidence>
<name>A0AB39UV74_9GAMM</name>
<dbReference type="GO" id="GO:0016301">
    <property type="term" value="F:kinase activity"/>
    <property type="evidence" value="ECO:0007669"/>
    <property type="project" value="UniProtKB-KW"/>
</dbReference>